<evidence type="ECO:0000256" key="6">
    <source>
        <dbReference type="ARBA" id="ARBA00023136"/>
    </source>
</evidence>
<evidence type="ECO:0000259" key="8">
    <source>
        <dbReference type="PROSITE" id="PS50268"/>
    </source>
</evidence>
<evidence type="ECO:0000256" key="7">
    <source>
        <dbReference type="PROSITE-ProRule" id="PRU00043"/>
    </source>
</evidence>
<dbReference type="GO" id="GO:0007156">
    <property type="term" value="P:homophilic cell adhesion via plasma membrane adhesion molecules"/>
    <property type="evidence" value="ECO:0007669"/>
    <property type="project" value="InterPro"/>
</dbReference>
<dbReference type="PANTHER" id="PTHR24026">
    <property type="entry name" value="FAT ATYPICAL CADHERIN-RELATED"/>
    <property type="match status" value="1"/>
</dbReference>
<dbReference type="SUPFAM" id="SSF49313">
    <property type="entry name" value="Cadherin-like"/>
    <property type="match status" value="1"/>
</dbReference>
<keyword evidence="2" id="KW-0812">Transmembrane</keyword>
<accession>A0A0B6YIM9</accession>
<reference evidence="9" key="1">
    <citation type="submission" date="2014-12" db="EMBL/GenBank/DDBJ databases">
        <title>Insight into the proteome of Arion vulgaris.</title>
        <authorList>
            <person name="Aradska J."/>
            <person name="Bulat T."/>
            <person name="Smidak R."/>
            <person name="Sarate P."/>
            <person name="Gangsoo J."/>
            <person name="Sialana F."/>
            <person name="Bilban M."/>
            <person name="Lubec G."/>
        </authorList>
    </citation>
    <scope>NUCLEOTIDE SEQUENCE</scope>
    <source>
        <tissue evidence="9">Skin</tissue>
    </source>
</reference>
<evidence type="ECO:0000256" key="5">
    <source>
        <dbReference type="ARBA" id="ARBA00022989"/>
    </source>
</evidence>
<comment type="subcellular location">
    <subcellularLocation>
        <location evidence="1">Membrane</location>
    </subcellularLocation>
</comment>
<dbReference type="PRINTS" id="PR00205">
    <property type="entry name" value="CADHERIN"/>
</dbReference>
<gene>
    <name evidence="9" type="primary">ORF26514</name>
</gene>
<dbReference type="AlphaFoldDB" id="A0A0B6YIM9"/>
<feature type="domain" description="Cadherin" evidence="8">
    <location>
        <begin position="4"/>
        <end position="44"/>
    </location>
</feature>
<evidence type="ECO:0000256" key="2">
    <source>
        <dbReference type="ARBA" id="ARBA00022692"/>
    </source>
</evidence>
<dbReference type="PROSITE" id="PS00232">
    <property type="entry name" value="CADHERIN_1"/>
    <property type="match status" value="1"/>
</dbReference>
<sequence length="113" mass="12466">SGVYAMYVKAAEVVPQGQENYGLTTAVTLVTITVKDVNDNAPTFNQQSYTATIPENMQQGVPVAFKGEVMFVSDIDQGTNSHFSLTFQKDGQPYYDFSPLPQEIYSESSVLIR</sequence>
<keyword evidence="3" id="KW-0677">Repeat</keyword>
<name>A0A0B6YIM9_9EUPU</name>
<organism evidence="9">
    <name type="scientific">Arion vulgaris</name>
    <dbReference type="NCBI Taxonomy" id="1028688"/>
    <lineage>
        <taxon>Eukaryota</taxon>
        <taxon>Metazoa</taxon>
        <taxon>Spiralia</taxon>
        <taxon>Lophotrochozoa</taxon>
        <taxon>Mollusca</taxon>
        <taxon>Gastropoda</taxon>
        <taxon>Heterobranchia</taxon>
        <taxon>Euthyneura</taxon>
        <taxon>Panpulmonata</taxon>
        <taxon>Eupulmonata</taxon>
        <taxon>Stylommatophora</taxon>
        <taxon>Helicina</taxon>
        <taxon>Arionoidea</taxon>
        <taxon>Arionidae</taxon>
        <taxon>Arion</taxon>
    </lineage>
</organism>
<evidence type="ECO:0000256" key="4">
    <source>
        <dbReference type="ARBA" id="ARBA00022837"/>
    </source>
</evidence>
<evidence type="ECO:0000256" key="1">
    <source>
        <dbReference type="ARBA" id="ARBA00004370"/>
    </source>
</evidence>
<dbReference type="GO" id="GO:0005509">
    <property type="term" value="F:calcium ion binding"/>
    <property type="evidence" value="ECO:0007669"/>
    <property type="project" value="UniProtKB-UniRule"/>
</dbReference>
<keyword evidence="6" id="KW-0472">Membrane</keyword>
<feature type="non-terminal residue" evidence="9">
    <location>
        <position position="1"/>
    </location>
</feature>
<dbReference type="InterPro" id="IPR002126">
    <property type="entry name" value="Cadherin-like_dom"/>
</dbReference>
<protein>
    <recommendedName>
        <fullName evidence="8">Cadherin domain-containing protein</fullName>
    </recommendedName>
</protein>
<dbReference type="GO" id="GO:0005886">
    <property type="term" value="C:plasma membrane"/>
    <property type="evidence" value="ECO:0007669"/>
    <property type="project" value="InterPro"/>
</dbReference>
<dbReference type="PROSITE" id="PS50268">
    <property type="entry name" value="CADHERIN_2"/>
    <property type="match status" value="1"/>
</dbReference>
<dbReference type="Gene3D" id="2.60.40.60">
    <property type="entry name" value="Cadherins"/>
    <property type="match status" value="2"/>
</dbReference>
<proteinExistence type="predicted"/>
<keyword evidence="5" id="KW-1133">Transmembrane helix</keyword>
<evidence type="ECO:0000256" key="3">
    <source>
        <dbReference type="ARBA" id="ARBA00022737"/>
    </source>
</evidence>
<evidence type="ECO:0000313" key="9">
    <source>
        <dbReference type="EMBL" id="CEK55989.1"/>
    </source>
</evidence>
<dbReference type="InterPro" id="IPR015919">
    <property type="entry name" value="Cadherin-like_sf"/>
</dbReference>
<feature type="non-terminal residue" evidence="9">
    <location>
        <position position="113"/>
    </location>
</feature>
<dbReference type="InterPro" id="IPR020894">
    <property type="entry name" value="Cadherin_CS"/>
</dbReference>
<dbReference type="EMBL" id="HACG01009124">
    <property type="protein sequence ID" value="CEK55989.1"/>
    <property type="molecule type" value="Transcribed_RNA"/>
</dbReference>
<keyword evidence="4 7" id="KW-0106">Calcium</keyword>